<gene>
    <name evidence="3" type="ORF">K8W16_09520</name>
</gene>
<evidence type="ECO:0000256" key="2">
    <source>
        <dbReference type="SAM" id="Phobius"/>
    </source>
</evidence>
<feature type="region of interest" description="Disordered" evidence="1">
    <location>
        <begin position="100"/>
        <end position="138"/>
    </location>
</feature>
<protein>
    <submittedName>
        <fullName evidence="3">Uncharacterized protein</fullName>
    </submittedName>
</protein>
<feature type="compositionally biased region" description="Basic and acidic residues" evidence="1">
    <location>
        <begin position="128"/>
        <end position="138"/>
    </location>
</feature>
<dbReference type="AlphaFoldDB" id="A0A921AXC0"/>
<dbReference type="Proteomes" id="UP000698963">
    <property type="component" value="Unassembled WGS sequence"/>
</dbReference>
<dbReference type="RefSeq" id="WP_304122951.1">
    <property type="nucleotide sequence ID" value="NZ_DYZA01000190.1"/>
</dbReference>
<keyword evidence="2" id="KW-1133">Transmembrane helix</keyword>
<keyword evidence="2" id="KW-0472">Membrane</keyword>
<feature type="transmembrane region" description="Helical" evidence="2">
    <location>
        <begin position="12"/>
        <end position="31"/>
    </location>
</feature>
<reference evidence="3" key="2">
    <citation type="submission" date="2021-09" db="EMBL/GenBank/DDBJ databases">
        <authorList>
            <person name="Gilroy R."/>
        </authorList>
    </citation>
    <scope>NUCLEOTIDE SEQUENCE</scope>
    <source>
        <strain evidence="3">ChiGjej2B2-19336</strain>
    </source>
</reference>
<accession>A0A921AXC0</accession>
<name>A0A921AXC0_9BACT</name>
<evidence type="ECO:0000256" key="1">
    <source>
        <dbReference type="SAM" id="MobiDB-lite"/>
    </source>
</evidence>
<organism evidence="3 4">
    <name type="scientific">Mailhella massiliensis</name>
    <dbReference type="NCBI Taxonomy" id="1903261"/>
    <lineage>
        <taxon>Bacteria</taxon>
        <taxon>Pseudomonadati</taxon>
        <taxon>Thermodesulfobacteriota</taxon>
        <taxon>Desulfovibrionia</taxon>
        <taxon>Desulfovibrionales</taxon>
        <taxon>Desulfovibrionaceae</taxon>
        <taxon>Mailhella</taxon>
    </lineage>
</organism>
<dbReference type="EMBL" id="DYZA01000190">
    <property type="protein sequence ID" value="HJD97868.1"/>
    <property type="molecule type" value="Genomic_DNA"/>
</dbReference>
<reference evidence="3" key="1">
    <citation type="journal article" date="2021" name="PeerJ">
        <title>Extensive microbial diversity within the chicken gut microbiome revealed by metagenomics and culture.</title>
        <authorList>
            <person name="Gilroy R."/>
            <person name="Ravi A."/>
            <person name="Getino M."/>
            <person name="Pursley I."/>
            <person name="Horton D.L."/>
            <person name="Alikhan N.F."/>
            <person name="Baker D."/>
            <person name="Gharbi K."/>
            <person name="Hall N."/>
            <person name="Watson M."/>
            <person name="Adriaenssens E.M."/>
            <person name="Foster-Nyarko E."/>
            <person name="Jarju S."/>
            <person name="Secka A."/>
            <person name="Antonio M."/>
            <person name="Oren A."/>
            <person name="Chaudhuri R.R."/>
            <person name="La Ragione R."/>
            <person name="Hildebrand F."/>
            <person name="Pallen M.J."/>
        </authorList>
    </citation>
    <scope>NUCLEOTIDE SEQUENCE</scope>
    <source>
        <strain evidence="3">ChiGjej2B2-19336</strain>
    </source>
</reference>
<proteinExistence type="predicted"/>
<sequence>MARKIHVTYCFYYFLCCFITTGTLFCNRCFLSTTTQKKRGDVFPRSAFIRIAYSRPSAPPALNMPVLKTCVLPYFHRARSMDMALMKKAMLRKSAGMALGKGGGRQFPPQGLHHTGSGSRHAALRQGTAEDHLPPYPS</sequence>
<evidence type="ECO:0000313" key="3">
    <source>
        <dbReference type="EMBL" id="HJD97868.1"/>
    </source>
</evidence>
<keyword evidence="2" id="KW-0812">Transmembrane</keyword>
<evidence type="ECO:0000313" key="4">
    <source>
        <dbReference type="Proteomes" id="UP000698963"/>
    </source>
</evidence>
<comment type="caution">
    <text evidence="3">The sequence shown here is derived from an EMBL/GenBank/DDBJ whole genome shotgun (WGS) entry which is preliminary data.</text>
</comment>